<reference evidence="1 2" key="1">
    <citation type="submission" date="2021-06" db="EMBL/GenBank/DDBJ databases">
        <title>Caerostris extrusa draft genome.</title>
        <authorList>
            <person name="Kono N."/>
            <person name="Arakawa K."/>
        </authorList>
    </citation>
    <scope>NUCLEOTIDE SEQUENCE [LARGE SCALE GENOMIC DNA]</scope>
</reference>
<gene>
    <name evidence="1" type="ORF">CEXT_97431</name>
</gene>
<keyword evidence="2" id="KW-1185">Reference proteome</keyword>
<dbReference type="AlphaFoldDB" id="A0AAV4Y1H6"/>
<organism evidence="1 2">
    <name type="scientific">Caerostris extrusa</name>
    <name type="common">Bark spider</name>
    <name type="synonym">Caerostris bankana</name>
    <dbReference type="NCBI Taxonomy" id="172846"/>
    <lineage>
        <taxon>Eukaryota</taxon>
        <taxon>Metazoa</taxon>
        <taxon>Ecdysozoa</taxon>
        <taxon>Arthropoda</taxon>
        <taxon>Chelicerata</taxon>
        <taxon>Arachnida</taxon>
        <taxon>Araneae</taxon>
        <taxon>Araneomorphae</taxon>
        <taxon>Entelegynae</taxon>
        <taxon>Araneoidea</taxon>
        <taxon>Araneidae</taxon>
        <taxon>Caerostris</taxon>
    </lineage>
</organism>
<evidence type="ECO:0000313" key="1">
    <source>
        <dbReference type="EMBL" id="GIZ00022.1"/>
    </source>
</evidence>
<dbReference type="EMBL" id="BPLR01001103">
    <property type="protein sequence ID" value="GIZ00022.1"/>
    <property type="molecule type" value="Genomic_DNA"/>
</dbReference>
<protein>
    <submittedName>
        <fullName evidence="1">Uncharacterized protein</fullName>
    </submittedName>
</protein>
<comment type="caution">
    <text evidence="1">The sequence shown here is derived from an EMBL/GenBank/DDBJ whole genome shotgun (WGS) entry which is preliminary data.</text>
</comment>
<proteinExistence type="predicted"/>
<name>A0AAV4Y1H6_CAEEX</name>
<sequence length="81" mass="9085">MKGKVGIACRARAEQESSSRLQEAATSFENSTPITLKVGIFVRSMWFHIAMRSKHDTADFLDCDGFEISEKCKIGVVIFQE</sequence>
<dbReference type="Proteomes" id="UP001054945">
    <property type="component" value="Unassembled WGS sequence"/>
</dbReference>
<accession>A0AAV4Y1H6</accession>
<evidence type="ECO:0000313" key="2">
    <source>
        <dbReference type="Proteomes" id="UP001054945"/>
    </source>
</evidence>
<feature type="non-terminal residue" evidence="1">
    <location>
        <position position="81"/>
    </location>
</feature>